<name>A0ABU0W0V7_9RHOB</name>
<dbReference type="InterPro" id="IPR027463">
    <property type="entry name" value="AcrB_DN_DC_subdom"/>
</dbReference>
<dbReference type="EMBL" id="JAVDBT010000015">
    <property type="protein sequence ID" value="MDQ2067646.1"/>
    <property type="molecule type" value="Genomic_DNA"/>
</dbReference>
<dbReference type="InterPro" id="IPR001036">
    <property type="entry name" value="Acrflvin-R"/>
</dbReference>
<dbReference type="RefSeq" id="WP_306681354.1">
    <property type="nucleotide sequence ID" value="NZ_JAVDBT010000015.1"/>
</dbReference>
<dbReference type="Gene3D" id="3.30.2090.10">
    <property type="entry name" value="Multidrug efflux transporter AcrB TolC docking domain, DN and DC subdomains"/>
    <property type="match status" value="2"/>
</dbReference>
<dbReference type="Pfam" id="PF00873">
    <property type="entry name" value="ACR_tran"/>
    <property type="match status" value="1"/>
</dbReference>
<dbReference type="SUPFAM" id="SSF82866">
    <property type="entry name" value="Multidrug efflux transporter AcrB transmembrane domain"/>
    <property type="match status" value="2"/>
</dbReference>
<evidence type="ECO:0000313" key="2">
    <source>
        <dbReference type="EMBL" id="MDQ2067646.1"/>
    </source>
</evidence>
<dbReference type="SUPFAM" id="SSF82714">
    <property type="entry name" value="Multidrug efflux transporter AcrB TolC docking domain, DN and DC subdomains"/>
    <property type="match status" value="2"/>
</dbReference>
<sequence>MNFSAWSIRNPVAPLLGFFLLMLLGWQSFNSLPITRFPNIDVPLAAVTVAQSGAAPSELESQVTKEVEDAVAGLNGVKNVTSTVTDGLSTTLVEFRMDVETAQAVQDVKDAVDGIRGDLPADVESPIVTKIDVEGQAIQTFSVTAPDLTVEELSWFVDDTVTRALQGRAGVGRVDRIGGADREIRVELDPVKLAAFGVTAQQVSGQIAQTNINLGAGQMELGSGKQVIRTLGDRGTVEDLAAMTIPLASGTQVRLSDLGEVVDSFKELRSFTTIDGKPSVSFQIYRSKGASDVSVAEIIETQLAKVQADHPQIQIEMIDDQVYYTHGNYESAISTLIEGALLAILVVLAFLRNWRATLIAAVALPLSAVPTFWLMELLGFSLNLVSFLALTLATGILVDDAIVEIENISRHIRMGKTPFRAAVEAADEIGLAVIATTLTIVAVFVPVSFMPGIPGQYFRQFGLTVAIAVLFSLLVARLITPMMAAYLMRDKDAAGHEGEADGPFMRFYLWAVRATTHVWKAPGPRWLWVPNYYLTVLAAIGVVILSVALMLQVPGALFPPDDESRIAISVELPAGASLDDTAAATEAMRQAILDVPHVARVIVVGGASPLGDRDIRRASVTVILDKLDNGLGRKLSDLGQKLPLIGAILPQTPIKGRLMPQEEIETAIFQRLALVPDIRAFKLGGPGGGGRDFSYNILSSDKEDLDEAVQQIEVALRDEPMLRNISTENALPRPEIHITPMSEEAARRGISAAAIAATVRVATIGDVDAALGKLSIDDRLVPIRVQLNKAARGDIARIAALKLPSASGVAVPLAAVAQVALAEGPSVVKRFNRQRVATLGADLAPGIVVGQASERFQDIVAGLDLPPSVEVALAGDAEIEAELNQSFGNAMLLGVLLMMFVLILLFHSVLQPITIIFSLLLSIGGVAAALILTQNAFSMPVMIGMLMLMGIVAKNAILLIDFAIEMRDRGMERYAAVVEAGHKRARPIVMTSIAMSAGMLPSALGVGEGGSFRAPMATAVIGGIIVSTVLSLVVVPSFYLIMDDLSRLMAKVFARIIGPKEAEPEAPEPHELAARISEDRRELALITQRLAALEAAQTPRPSGSH</sequence>
<dbReference type="Gene3D" id="3.30.70.1430">
    <property type="entry name" value="Multidrug efflux transporter AcrB pore domain"/>
    <property type="match status" value="2"/>
</dbReference>
<protein>
    <submittedName>
        <fullName evidence="2">Efflux RND transporter permease subunit</fullName>
    </submittedName>
</protein>
<feature type="transmembrane region" description="Helical" evidence="1">
    <location>
        <begin position="939"/>
        <end position="964"/>
    </location>
</feature>
<comment type="caution">
    <text evidence="2">The sequence shown here is derived from an EMBL/GenBank/DDBJ whole genome shotgun (WGS) entry which is preliminary data.</text>
</comment>
<feature type="transmembrane region" description="Helical" evidence="1">
    <location>
        <begin position="429"/>
        <end position="449"/>
    </location>
</feature>
<feature type="transmembrane region" description="Helical" evidence="1">
    <location>
        <begin position="913"/>
        <end position="933"/>
    </location>
</feature>
<feature type="transmembrane region" description="Helical" evidence="1">
    <location>
        <begin position="461"/>
        <end position="479"/>
    </location>
</feature>
<keyword evidence="1" id="KW-1133">Transmembrane helix</keyword>
<dbReference type="PRINTS" id="PR00702">
    <property type="entry name" value="ACRIFLAVINRP"/>
</dbReference>
<dbReference type="PANTHER" id="PTHR32063">
    <property type="match status" value="1"/>
</dbReference>
<proteinExistence type="predicted"/>
<feature type="transmembrane region" description="Helical" evidence="1">
    <location>
        <begin position="532"/>
        <end position="551"/>
    </location>
</feature>
<evidence type="ECO:0000313" key="3">
    <source>
        <dbReference type="Proteomes" id="UP001239680"/>
    </source>
</evidence>
<gene>
    <name evidence="2" type="ORF">Q9295_14815</name>
</gene>
<dbReference type="Gene3D" id="1.20.1640.10">
    <property type="entry name" value="Multidrug efflux transporter AcrB transmembrane domain"/>
    <property type="match status" value="2"/>
</dbReference>
<feature type="transmembrane region" description="Helical" evidence="1">
    <location>
        <begin position="332"/>
        <end position="351"/>
    </location>
</feature>
<feature type="transmembrane region" description="Helical" evidence="1">
    <location>
        <begin position="985"/>
        <end position="1004"/>
    </location>
</feature>
<dbReference type="Proteomes" id="UP001239680">
    <property type="component" value="Unassembled WGS sequence"/>
</dbReference>
<dbReference type="SUPFAM" id="SSF82693">
    <property type="entry name" value="Multidrug efflux transporter AcrB pore domain, PN1, PN2, PC1 and PC2 subdomains"/>
    <property type="match status" value="3"/>
</dbReference>
<keyword evidence="1" id="KW-0472">Membrane</keyword>
<keyword evidence="1" id="KW-0812">Transmembrane</keyword>
<dbReference type="Gene3D" id="3.30.70.1320">
    <property type="entry name" value="Multidrug efflux transporter AcrB pore domain like"/>
    <property type="match status" value="1"/>
</dbReference>
<feature type="transmembrane region" description="Helical" evidence="1">
    <location>
        <begin position="1016"/>
        <end position="1041"/>
    </location>
</feature>
<evidence type="ECO:0000256" key="1">
    <source>
        <dbReference type="SAM" id="Phobius"/>
    </source>
</evidence>
<organism evidence="2 3">
    <name type="scientific">Pseudogemmobacter lacusdianii</name>
    <dbReference type="NCBI Taxonomy" id="3069608"/>
    <lineage>
        <taxon>Bacteria</taxon>
        <taxon>Pseudomonadati</taxon>
        <taxon>Pseudomonadota</taxon>
        <taxon>Alphaproteobacteria</taxon>
        <taxon>Rhodobacterales</taxon>
        <taxon>Paracoccaceae</taxon>
        <taxon>Pseudogemmobacter</taxon>
    </lineage>
</organism>
<dbReference type="PANTHER" id="PTHR32063:SF77">
    <property type="entry name" value="ACR FAMILY TRANSPORT PROTEIN"/>
    <property type="match status" value="1"/>
</dbReference>
<feature type="transmembrane region" description="Helical" evidence="1">
    <location>
        <begin position="387"/>
        <end position="408"/>
    </location>
</feature>
<feature type="transmembrane region" description="Helical" evidence="1">
    <location>
        <begin position="887"/>
        <end position="906"/>
    </location>
</feature>
<feature type="transmembrane region" description="Helical" evidence="1">
    <location>
        <begin position="358"/>
        <end position="375"/>
    </location>
</feature>
<dbReference type="Gene3D" id="3.30.70.1440">
    <property type="entry name" value="Multidrug efflux transporter AcrB pore domain"/>
    <property type="match status" value="1"/>
</dbReference>
<accession>A0ABU0W0V7</accession>
<keyword evidence="3" id="KW-1185">Reference proteome</keyword>
<reference evidence="2 3" key="1">
    <citation type="submission" date="2023-08" db="EMBL/GenBank/DDBJ databases">
        <title>Characterization of two Paracoccaceae strains isolated from Phycosphere and proposal of Xinfangfangia lacusdiani sp. nov.</title>
        <authorList>
            <person name="Deng Y."/>
            <person name="Zhang Y.Q."/>
        </authorList>
    </citation>
    <scope>NUCLEOTIDE SEQUENCE [LARGE SCALE GENOMIC DNA]</scope>
    <source>
        <strain evidence="2 3">CPCC 101601</strain>
    </source>
</reference>